<accession>A0A140LD16</accession>
<comment type="caution">
    <text evidence="1">The sequence shown here is derived from an EMBL/GenBank/DDBJ whole genome shotgun (WGS) entry which is preliminary data.</text>
</comment>
<dbReference type="EMBL" id="LOEE01000005">
    <property type="protein sequence ID" value="KXG78441.1"/>
    <property type="molecule type" value="Genomic_DNA"/>
</dbReference>
<dbReference type="RefSeq" id="WP_083524909.1">
    <property type="nucleotide sequence ID" value="NZ_LOEE01000005.1"/>
</dbReference>
<dbReference type="Proteomes" id="UP000070456">
    <property type="component" value="Unassembled WGS sequence"/>
</dbReference>
<dbReference type="OrthoDB" id="1708132at2"/>
<evidence type="ECO:0000313" key="2">
    <source>
        <dbReference type="Proteomes" id="UP000070456"/>
    </source>
</evidence>
<evidence type="ECO:0000313" key="1">
    <source>
        <dbReference type="EMBL" id="KXG78441.1"/>
    </source>
</evidence>
<reference evidence="1 2" key="1">
    <citation type="submission" date="2015-12" db="EMBL/GenBank/DDBJ databases">
        <title>Draft genome sequence of the thermoanaerobe Thermotalea metallivorans, an isolate from the runoff channel of the Great Artesian Basin, Australia.</title>
        <authorList>
            <person name="Patel B.K."/>
        </authorList>
    </citation>
    <scope>NUCLEOTIDE SEQUENCE [LARGE SCALE GENOMIC DNA]</scope>
    <source>
        <strain evidence="1 2">B2-1</strain>
    </source>
</reference>
<keyword evidence="2" id="KW-1185">Reference proteome</keyword>
<dbReference type="AlphaFoldDB" id="A0A140LD16"/>
<dbReference type="InterPro" id="IPR024209">
    <property type="entry name" value="CDIF630_02480-like"/>
</dbReference>
<proteinExistence type="predicted"/>
<evidence type="ECO:0008006" key="3">
    <source>
        <dbReference type="Google" id="ProtNLM"/>
    </source>
</evidence>
<organism evidence="1 2">
    <name type="scientific">Thermotalea metallivorans</name>
    <dbReference type="NCBI Taxonomy" id="520762"/>
    <lineage>
        <taxon>Bacteria</taxon>
        <taxon>Bacillati</taxon>
        <taxon>Bacillota</taxon>
        <taxon>Clostridia</taxon>
        <taxon>Peptostreptococcales</taxon>
        <taxon>Thermotaleaceae</taxon>
        <taxon>Thermotalea</taxon>
    </lineage>
</organism>
<gene>
    <name evidence="1" type="ORF">AN619_01890</name>
</gene>
<name>A0A140LD16_9FIRM</name>
<protein>
    <recommendedName>
        <fullName evidence="3">DUF3787 domain-containing protein</fullName>
    </recommendedName>
</protein>
<sequence length="55" mass="6375">MAKNKTKEKHMAMPIEEQNTAAWANIERLKPVSRVPIPDYHATKNAKEWVDSNQK</sequence>
<dbReference type="Pfam" id="PF12655">
    <property type="entry name" value="CDIF630_02480-like"/>
    <property type="match status" value="1"/>
</dbReference>
<dbReference type="PATRIC" id="fig|520762.4.peg.220"/>